<evidence type="ECO:0000259" key="5">
    <source>
        <dbReference type="PROSITE" id="PS50245"/>
    </source>
</evidence>
<reference evidence="6 7" key="2">
    <citation type="submission" date="2016-08" db="EMBL/GenBank/DDBJ databases">
        <title>Pervasive Adenine N6-methylation of Active Genes in Fungi.</title>
        <authorList>
            <consortium name="DOE Joint Genome Institute"/>
            <person name="Mondo S.J."/>
            <person name="Dannebaum R.O."/>
            <person name="Kuo R.C."/>
            <person name="Labutti K."/>
            <person name="Haridas S."/>
            <person name="Kuo A."/>
            <person name="Salamov A."/>
            <person name="Ahrendt S.R."/>
            <person name="Lipzen A."/>
            <person name="Sullivan W."/>
            <person name="Andreopoulos W.B."/>
            <person name="Clum A."/>
            <person name="Lindquist E."/>
            <person name="Daum C."/>
            <person name="Ramamoorthy G.K."/>
            <person name="Gryganskyi A."/>
            <person name="Culley D."/>
            <person name="Magnuson J.K."/>
            <person name="James T.Y."/>
            <person name="O'Malley M.A."/>
            <person name="Stajich J.E."/>
            <person name="Spatafora J.W."/>
            <person name="Visel A."/>
            <person name="Grigoriev I.V."/>
        </authorList>
    </citation>
    <scope>NUCLEOTIDE SEQUENCE [LARGE SCALE GENOMIC DNA]</scope>
    <source>
        <strain evidence="6 7">S4</strain>
    </source>
</reference>
<evidence type="ECO:0000256" key="4">
    <source>
        <dbReference type="ARBA" id="ARBA00025779"/>
    </source>
</evidence>
<keyword evidence="7" id="KW-1185">Reference proteome</keyword>
<dbReference type="SMART" id="SM01052">
    <property type="entry name" value="CAP_GLY"/>
    <property type="match status" value="1"/>
</dbReference>
<dbReference type="SUPFAM" id="SSF54236">
    <property type="entry name" value="Ubiquitin-like"/>
    <property type="match status" value="1"/>
</dbReference>
<dbReference type="Proteomes" id="UP000193944">
    <property type="component" value="Unassembled WGS sequence"/>
</dbReference>
<keyword evidence="3" id="KW-0143">Chaperone</keyword>
<gene>
    <name evidence="6" type="ORF">BCR32DRAFT_236664</name>
</gene>
<dbReference type="PROSITE" id="PS00845">
    <property type="entry name" value="CAP_GLY_1"/>
    <property type="match status" value="1"/>
</dbReference>
<dbReference type="InterPro" id="IPR000626">
    <property type="entry name" value="Ubiquitin-like_dom"/>
</dbReference>
<dbReference type="Pfam" id="PF14560">
    <property type="entry name" value="Ubiquitin_2"/>
    <property type="match status" value="1"/>
</dbReference>
<dbReference type="GO" id="GO:0031122">
    <property type="term" value="P:cytoplasmic microtubule organization"/>
    <property type="evidence" value="ECO:0007669"/>
    <property type="project" value="TreeGrafter"/>
</dbReference>
<dbReference type="SUPFAM" id="SSF74924">
    <property type="entry name" value="Cap-Gly domain"/>
    <property type="match status" value="1"/>
</dbReference>
<keyword evidence="2" id="KW-0963">Cytoplasm</keyword>
<dbReference type="GO" id="GO:0007021">
    <property type="term" value="P:tubulin complex assembly"/>
    <property type="evidence" value="ECO:0007669"/>
    <property type="project" value="InterPro"/>
</dbReference>
<dbReference type="STRING" id="1754192.A0A1Y1WS07"/>
<dbReference type="GO" id="GO:0007023">
    <property type="term" value="P:post-chaperonin tubulin folding pathway"/>
    <property type="evidence" value="ECO:0007669"/>
    <property type="project" value="InterPro"/>
</dbReference>
<evidence type="ECO:0000313" key="6">
    <source>
        <dbReference type="EMBL" id="ORX76317.1"/>
    </source>
</evidence>
<dbReference type="PANTHER" id="PTHR18916">
    <property type="entry name" value="DYNACTIN 1-RELATED MICROTUBULE-BINDING"/>
    <property type="match status" value="1"/>
</dbReference>
<dbReference type="EMBL" id="MCFG01000306">
    <property type="protein sequence ID" value="ORX76317.1"/>
    <property type="molecule type" value="Genomic_DNA"/>
</dbReference>
<comment type="similarity">
    <text evidence="4">Belongs to the TBCB family.</text>
</comment>
<comment type="caution">
    <text evidence="6">The sequence shown here is derived from an EMBL/GenBank/DDBJ whole genome shotgun (WGS) entry which is preliminary data.</text>
</comment>
<accession>A0A1Y1WS07</accession>
<dbReference type="PROSITE" id="PS50245">
    <property type="entry name" value="CAP_GLY_2"/>
    <property type="match status" value="1"/>
</dbReference>
<protein>
    <submittedName>
        <fullName evidence="6">Cytoskeleton associated protein-like protein 1</fullName>
    </submittedName>
</protein>
<dbReference type="PANTHER" id="PTHR18916:SF85">
    <property type="entry name" value="TUBULIN-FOLDING COFACTOR B"/>
    <property type="match status" value="1"/>
</dbReference>
<evidence type="ECO:0000313" key="7">
    <source>
        <dbReference type="Proteomes" id="UP000193944"/>
    </source>
</evidence>
<evidence type="ECO:0000256" key="2">
    <source>
        <dbReference type="ARBA" id="ARBA00022490"/>
    </source>
</evidence>
<dbReference type="GO" id="GO:0035371">
    <property type="term" value="C:microtubule plus-end"/>
    <property type="evidence" value="ECO:0007669"/>
    <property type="project" value="TreeGrafter"/>
</dbReference>
<dbReference type="InterPro" id="IPR045172">
    <property type="entry name" value="TBCB_Ubl"/>
</dbReference>
<dbReference type="InterPro" id="IPR029071">
    <property type="entry name" value="Ubiquitin-like_domsf"/>
</dbReference>
<dbReference type="FunFam" id="2.30.30.190:FF:000013">
    <property type="entry name" value="Tubulin-folding cofactor B"/>
    <property type="match status" value="1"/>
</dbReference>
<dbReference type="GO" id="GO:0005829">
    <property type="term" value="C:cytosol"/>
    <property type="evidence" value="ECO:0007669"/>
    <property type="project" value="UniProtKB-ARBA"/>
</dbReference>
<evidence type="ECO:0000256" key="3">
    <source>
        <dbReference type="ARBA" id="ARBA00023186"/>
    </source>
</evidence>
<sequence length="256" mass="29567">MISIQNHDGILSVESKSIVTLFVTCESTSSERRFNRDITIGALKERLEPITGIPIATMQIKLYDKNDQFVCILGDNNKKLGFYSVMDYGRLQVEDLNPYRIKNEWTDTSQVKKFEISEEEYNKRNDSVRHFLQKNKLGQYSEENQRHLEKENDPEGYFEEAQQIKVGDRCEVNAESKTGMPKRGTVKYVGKTDFKPGYWIGIAYDEPQGKHDGTVKGKSYFKCLPKYGVFVRPNKVTVGDFPEEDLDFDDDDLDEL</sequence>
<dbReference type="InterPro" id="IPR036859">
    <property type="entry name" value="CAP-Gly_dom_sf"/>
</dbReference>
<dbReference type="InterPro" id="IPR000938">
    <property type="entry name" value="CAP-Gly_domain"/>
</dbReference>
<dbReference type="GO" id="GO:0051010">
    <property type="term" value="F:microtubule plus-end binding"/>
    <property type="evidence" value="ECO:0007669"/>
    <property type="project" value="TreeGrafter"/>
</dbReference>
<evidence type="ECO:0000256" key="1">
    <source>
        <dbReference type="ARBA" id="ARBA00004496"/>
    </source>
</evidence>
<dbReference type="Pfam" id="PF01302">
    <property type="entry name" value="CAP_GLY"/>
    <property type="match status" value="1"/>
</dbReference>
<comment type="subcellular location">
    <subcellularLocation>
        <location evidence="1">Cytoplasm</location>
    </subcellularLocation>
</comment>
<dbReference type="AlphaFoldDB" id="A0A1Y1WS07"/>
<dbReference type="OrthoDB" id="2130750at2759"/>
<feature type="domain" description="CAP-Gly" evidence="5">
    <location>
        <begin position="190"/>
        <end position="232"/>
    </location>
</feature>
<dbReference type="GO" id="GO:0005634">
    <property type="term" value="C:nucleus"/>
    <property type="evidence" value="ECO:0007669"/>
    <property type="project" value="TreeGrafter"/>
</dbReference>
<organism evidence="6 7">
    <name type="scientific">Anaeromyces robustus</name>
    <dbReference type="NCBI Taxonomy" id="1754192"/>
    <lineage>
        <taxon>Eukaryota</taxon>
        <taxon>Fungi</taxon>
        <taxon>Fungi incertae sedis</taxon>
        <taxon>Chytridiomycota</taxon>
        <taxon>Chytridiomycota incertae sedis</taxon>
        <taxon>Neocallimastigomycetes</taxon>
        <taxon>Neocallimastigales</taxon>
        <taxon>Neocallimastigaceae</taxon>
        <taxon>Anaeromyces</taxon>
    </lineage>
</organism>
<dbReference type="GO" id="GO:0005938">
    <property type="term" value="C:cell cortex"/>
    <property type="evidence" value="ECO:0007669"/>
    <property type="project" value="TreeGrafter"/>
</dbReference>
<dbReference type="Gene3D" id="2.30.30.190">
    <property type="entry name" value="CAP Gly-rich-like domain"/>
    <property type="match status" value="1"/>
</dbReference>
<reference evidence="6 7" key="1">
    <citation type="submission" date="2016-08" db="EMBL/GenBank/DDBJ databases">
        <title>A Parts List for Fungal Cellulosomes Revealed by Comparative Genomics.</title>
        <authorList>
            <consortium name="DOE Joint Genome Institute"/>
            <person name="Haitjema C.H."/>
            <person name="Gilmore S.P."/>
            <person name="Henske J.K."/>
            <person name="Solomon K.V."/>
            <person name="De Groot R."/>
            <person name="Kuo A."/>
            <person name="Mondo S.J."/>
            <person name="Salamov A.A."/>
            <person name="Labutti K."/>
            <person name="Zhao Z."/>
            <person name="Chiniquy J."/>
            <person name="Barry K."/>
            <person name="Brewer H.M."/>
            <person name="Purvine S.O."/>
            <person name="Wright A.T."/>
            <person name="Boxma B."/>
            <person name="Van Alen T."/>
            <person name="Hackstein J.H."/>
            <person name="Baker S.E."/>
            <person name="Grigoriev I.V."/>
            <person name="O'Malley M.A."/>
        </authorList>
    </citation>
    <scope>NUCLEOTIDE SEQUENCE [LARGE SCALE GENOMIC DNA]</scope>
    <source>
        <strain evidence="6 7">S4</strain>
    </source>
</reference>
<dbReference type="GO" id="GO:0043014">
    <property type="term" value="F:alpha-tubulin binding"/>
    <property type="evidence" value="ECO:0007669"/>
    <property type="project" value="InterPro"/>
</dbReference>
<name>A0A1Y1WS07_9FUNG</name>
<proteinExistence type="inferred from homology"/>
<dbReference type="CDD" id="cd01789">
    <property type="entry name" value="Ubl_TBCB"/>
    <property type="match status" value="1"/>
</dbReference>
<dbReference type="Gene3D" id="3.10.20.90">
    <property type="entry name" value="Phosphatidylinositol 3-kinase Catalytic Subunit, Chain A, domain 1"/>
    <property type="match status" value="1"/>
</dbReference>